<evidence type="ECO:0000256" key="1">
    <source>
        <dbReference type="SAM" id="MobiDB-lite"/>
    </source>
</evidence>
<feature type="region of interest" description="Disordered" evidence="1">
    <location>
        <begin position="1"/>
        <end position="97"/>
    </location>
</feature>
<dbReference type="GeneID" id="64408084"/>
<feature type="compositionally biased region" description="Gly residues" evidence="1">
    <location>
        <begin position="38"/>
        <end position="79"/>
    </location>
</feature>
<evidence type="ECO:0000313" key="4">
    <source>
        <dbReference type="Proteomes" id="UP000273044"/>
    </source>
</evidence>
<name>A0A3S4U229_9ACTN</name>
<dbReference type="EMBL" id="LR134406">
    <property type="protein sequence ID" value="VEH71342.1"/>
    <property type="molecule type" value="Genomic_DNA"/>
</dbReference>
<keyword evidence="4" id="KW-1185">Reference proteome</keyword>
<sequence length="276" mass="29227">MSNNQWPGYGGQPGYGQPQPGYGQPGYGGQPQPSYGQPGYGGQPQPGYGGQPQPGYGGQPQPGYGGQPQPGYGQPGYGGQPQPSYGQPSYGTPPQPPGKNNTVLIVALVVVLVATAGFGVWWFLGRDNQQNATPSTSAQTTTQETQKSETPSPEPTKKTTEPTTQKSSKSSSTAPELPDSFGDFALAETKDKTTKYYSNSNGDRFVAVYEEGGTVDENAHLLENMKFNGKWFCGDAKAGTMCLTQIHSGVLGTIMHKDKSTSEVVAVSEVFLTAWK</sequence>
<dbReference type="AlphaFoldDB" id="A0A3S4U229"/>
<dbReference type="Proteomes" id="UP000273044">
    <property type="component" value="Chromosome"/>
</dbReference>
<keyword evidence="2" id="KW-1133">Transmembrane helix</keyword>
<reference evidence="3 4" key="1">
    <citation type="submission" date="2018-12" db="EMBL/GenBank/DDBJ databases">
        <authorList>
            <consortium name="Pathogen Informatics"/>
        </authorList>
    </citation>
    <scope>NUCLEOTIDE SEQUENCE [LARGE SCALE GENOMIC DNA]</scope>
    <source>
        <strain evidence="3 4">NCTC12967</strain>
    </source>
</reference>
<feature type="compositionally biased region" description="Low complexity" evidence="1">
    <location>
        <begin position="131"/>
        <end position="151"/>
    </location>
</feature>
<feature type="transmembrane region" description="Helical" evidence="2">
    <location>
        <begin position="103"/>
        <end position="124"/>
    </location>
</feature>
<protein>
    <submittedName>
        <fullName evidence="3">Uncharacterized protein conserved in bacteria</fullName>
    </submittedName>
</protein>
<evidence type="ECO:0000313" key="3">
    <source>
        <dbReference type="EMBL" id="VEH71342.1"/>
    </source>
</evidence>
<feature type="region of interest" description="Disordered" evidence="1">
    <location>
        <begin position="131"/>
        <end position="181"/>
    </location>
</feature>
<accession>A0A3S4U229</accession>
<proteinExistence type="predicted"/>
<evidence type="ECO:0000256" key="2">
    <source>
        <dbReference type="SAM" id="Phobius"/>
    </source>
</evidence>
<keyword evidence="2" id="KW-0472">Membrane</keyword>
<dbReference type="RefSeq" id="WP_061787685.1">
    <property type="nucleotide sequence ID" value="NZ_LR134406.1"/>
</dbReference>
<feature type="compositionally biased region" description="Low complexity" evidence="1">
    <location>
        <begin position="161"/>
        <end position="176"/>
    </location>
</feature>
<keyword evidence="2" id="KW-0812">Transmembrane</keyword>
<organism evidence="3 4">
    <name type="scientific">Arachnia propionica</name>
    <dbReference type="NCBI Taxonomy" id="1750"/>
    <lineage>
        <taxon>Bacteria</taxon>
        <taxon>Bacillati</taxon>
        <taxon>Actinomycetota</taxon>
        <taxon>Actinomycetes</taxon>
        <taxon>Propionibacteriales</taxon>
        <taxon>Propionibacteriaceae</taxon>
        <taxon>Arachnia</taxon>
    </lineage>
</organism>
<gene>
    <name evidence="3" type="ORF">NCTC12967_02662</name>
</gene>
<feature type="compositionally biased region" description="Low complexity" evidence="1">
    <location>
        <begin position="80"/>
        <end position="90"/>
    </location>
</feature>